<dbReference type="InterPro" id="IPR012349">
    <property type="entry name" value="Split_barrel_FMN-bd"/>
</dbReference>
<proteinExistence type="predicted"/>
<evidence type="ECO:0008006" key="4">
    <source>
        <dbReference type="Google" id="ProtNLM"/>
    </source>
</evidence>
<reference evidence="2 3" key="1">
    <citation type="submission" date="2018-10" db="EMBL/GenBank/DDBJ databases">
        <title>Genomic Encyclopedia of Archaeal and Bacterial Type Strains, Phase II (KMG-II): from individual species to whole genera.</title>
        <authorList>
            <person name="Goeker M."/>
        </authorList>
    </citation>
    <scope>NUCLEOTIDE SEQUENCE [LARGE SCALE GENOMIC DNA]</scope>
    <source>
        <strain evidence="2 3">DSM 43383</strain>
    </source>
</reference>
<name>A0A495QZ32_9ACTN</name>
<dbReference type="AlphaFoldDB" id="A0A495QZ32"/>
<evidence type="ECO:0000313" key="3">
    <source>
        <dbReference type="Proteomes" id="UP000274601"/>
    </source>
</evidence>
<dbReference type="EMBL" id="RBWU01000001">
    <property type="protein sequence ID" value="RKS79392.1"/>
    <property type="molecule type" value="Genomic_DNA"/>
</dbReference>
<comment type="caution">
    <text evidence="2">The sequence shown here is derived from an EMBL/GenBank/DDBJ whole genome shotgun (WGS) entry which is preliminary data.</text>
</comment>
<keyword evidence="3" id="KW-1185">Reference proteome</keyword>
<evidence type="ECO:0000256" key="1">
    <source>
        <dbReference type="SAM" id="MobiDB-lite"/>
    </source>
</evidence>
<protein>
    <recommendedName>
        <fullName evidence="4">Pyridoxamine 5'-phosphate oxidase</fullName>
    </recommendedName>
</protein>
<organism evidence="2 3">
    <name type="scientific">Actinomadura pelletieri DSM 43383</name>
    <dbReference type="NCBI Taxonomy" id="1120940"/>
    <lineage>
        <taxon>Bacteria</taxon>
        <taxon>Bacillati</taxon>
        <taxon>Actinomycetota</taxon>
        <taxon>Actinomycetes</taxon>
        <taxon>Streptosporangiales</taxon>
        <taxon>Thermomonosporaceae</taxon>
        <taxon>Actinomadura</taxon>
    </lineage>
</organism>
<dbReference type="SUPFAM" id="SSF50475">
    <property type="entry name" value="FMN-binding split barrel"/>
    <property type="match status" value="1"/>
</dbReference>
<evidence type="ECO:0000313" key="2">
    <source>
        <dbReference type="EMBL" id="RKS79392.1"/>
    </source>
</evidence>
<dbReference type="Gene3D" id="2.30.110.10">
    <property type="entry name" value="Electron Transport, Fmn-binding Protein, Chain A"/>
    <property type="match status" value="1"/>
</dbReference>
<feature type="region of interest" description="Disordered" evidence="1">
    <location>
        <begin position="150"/>
        <end position="170"/>
    </location>
</feature>
<sequence>MDLDAITANVLSETRVLEFTSLTKSGGLNTRPMSGTWLRNRGEIVLSTPVAYPQRARNVRRDGRVALLYSDPAGSGLADMPTVLIQGIATAPEIVASPQDLEEYWRILFHRRFPLADGIAAPDYRHAMAWFFWRLPIFVRPLRVHVGPPAATGGAGKPPPPDGTPPNEQITDALTRYPTAVLAVRDEQGFPCSTRARVSWSTSAPGTLQLRPSQPFHGTPGPANLLWHRHNGLVDDRTTLLVAGEASKTEGEWTMTPARIPGLLPSGRREPSSFEEWIEDGWRRTQTYFATHGITPPDIDWDTLTSYANP</sequence>
<gene>
    <name evidence="2" type="ORF">BZB76_0857</name>
</gene>
<dbReference type="Proteomes" id="UP000274601">
    <property type="component" value="Unassembled WGS sequence"/>
</dbReference>
<accession>A0A495QZ32</accession>